<evidence type="ECO:0000313" key="1">
    <source>
        <dbReference type="EMBL" id="KAJ5449811.1"/>
    </source>
</evidence>
<keyword evidence="2" id="KW-1185">Reference proteome</keyword>
<dbReference type="RefSeq" id="XP_056765346.1">
    <property type="nucleotide sequence ID" value="XM_056909642.1"/>
</dbReference>
<reference evidence="1" key="2">
    <citation type="journal article" date="2023" name="IMA Fungus">
        <title>Comparative genomic study of the Penicillium genus elucidates a diverse pangenome and 15 lateral gene transfer events.</title>
        <authorList>
            <person name="Petersen C."/>
            <person name="Sorensen T."/>
            <person name="Nielsen M.R."/>
            <person name="Sondergaard T.E."/>
            <person name="Sorensen J.L."/>
            <person name="Fitzpatrick D.A."/>
            <person name="Frisvad J.C."/>
            <person name="Nielsen K.L."/>
        </authorList>
    </citation>
    <scope>NUCLEOTIDE SEQUENCE</scope>
    <source>
        <strain evidence="1">IBT 16125</strain>
    </source>
</reference>
<accession>A0AAD6C5S2</accession>
<proteinExistence type="predicted"/>
<organism evidence="1 2">
    <name type="scientific">Penicillium daleae</name>
    <dbReference type="NCBI Taxonomy" id="63821"/>
    <lineage>
        <taxon>Eukaryota</taxon>
        <taxon>Fungi</taxon>
        <taxon>Dikarya</taxon>
        <taxon>Ascomycota</taxon>
        <taxon>Pezizomycotina</taxon>
        <taxon>Eurotiomycetes</taxon>
        <taxon>Eurotiomycetidae</taxon>
        <taxon>Eurotiales</taxon>
        <taxon>Aspergillaceae</taxon>
        <taxon>Penicillium</taxon>
    </lineage>
</organism>
<evidence type="ECO:0000313" key="2">
    <source>
        <dbReference type="Proteomes" id="UP001213681"/>
    </source>
</evidence>
<protein>
    <submittedName>
        <fullName evidence="1">Uncharacterized protein</fullName>
    </submittedName>
</protein>
<reference evidence="1" key="1">
    <citation type="submission" date="2022-12" db="EMBL/GenBank/DDBJ databases">
        <authorList>
            <person name="Petersen C."/>
        </authorList>
    </citation>
    <scope>NUCLEOTIDE SEQUENCE</scope>
    <source>
        <strain evidence="1">IBT 16125</strain>
    </source>
</reference>
<comment type="caution">
    <text evidence="1">The sequence shown here is derived from an EMBL/GenBank/DDBJ whole genome shotgun (WGS) entry which is preliminary data.</text>
</comment>
<dbReference type="Proteomes" id="UP001213681">
    <property type="component" value="Unassembled WGS sequence"/>
</dbReference>
<name>A0AAD6C5S2_9EURO</name>
<dbReference type="EMBL" id="JAPVEA010000006">
    <property type="protein sequence ID" value="KAJ5449811.1"/>
    <property type="molecule type" value="Genomic_DNA"/>
</dbReference>
<dbReference type="AlphaFoldDB" id="A0AAD6C5S2"/>
<gene>
    <name evidence="1" type="ORF">N7458_006260</name>
</gene>
<sequence length="427" mass="48573">MSSLRGYQHWATLGLINDAPGQQKVLNILRNIRTNFPNQLNLQSAPSCDRLKRAISRSIWDIPGKVFSLHREDAVGALYELFKLCCIDWSDTGSANTEEGSGGSQEDEVNHENDSFFIGGKLENRETPFERLPNGSGYVLATVTGRLDTHAIDLVEEYDRQRQVSGYTHADCNSGHQCIPMNTEPVEHSHETAQNETTSVQQRRKKYDWDWFHYQHTNVIFNAFVDITWARYPRCRETIRLSDMMGTSTNTHRTIAPFARARHQDRSPDGDWIRLDSITLSRLCKQLQVIRSFDQEQDAIWWSSNPLNTTSLDSTEGQARIDNQRDLTWAIYRSFDAPWQEWRGRRLEAVLPSQGNYPRFSIIIRDVDDLVDTSESIDTRSPTSSVCALFEGLGGSRESVCGDDLADILSAIINEPLRPNGWASGPF</sequence>
<dbReference type="GeneID" id="81599885"/>